<dbReference type="PANTHER" id="PTHR21294:SF8">
    <property type="entry name" value="ELECTRON TRANSFER FLAVOPROTEIN SUBUNIT BETA"/>
    <property type="match status" value="1"/>
</dbReference>
<evidence type="ECO:0000313" key="5">
    <source>
        <dbReference type="EMBL" id="TVZ69913.1"/>
    </source>
</evidence>
<dbReference type="OrthoDB" id="5598152at2"/>
<feature type="domain" description="Electron transfer flavoprotein alpha/beta-subunit N-terminal" evidence="4">
    <location>
        <begin position="26"/>
        <end position="222"/>
    </location>
</feature>
<dbReference type="Pfam" id="PF01012">
    <property type="entry name" value="ETF"/>
    <property type="match status" value="1"/>
</dbReference>
<sequence>MNLLLAIKVAPDLGMLAKTDWQPDEQLQIDTHFTRRLLSGYDECAAEMVLMLRDEMPLNLSVLTVADAKADPVLKQLLALGYQQALRIEPPVDWDLRFNPATIAALIAAYQQQVAPQSVIVTGAQSIEGQNGQTPLMLAERLNWPCLTGVCQLAPAAEAGALRVTRQTAYGQEVLTVKPPLVLVVGNSQQASALRVPTLKQKLAASKRPIPCLSPAELGVQTLLPGDVEVCGLTHLEHRRAGVLIEGDTVEQKVDRLYRDYLRERWPS</sequence>
<evidence type="ECO:0000256" key="1">
    <source>
        <dbReference type="ARBA" id="ARBA00007557"/>
    </source>
</evidence>
<keyword evidence="3" id="KW-0249">Electron transport</keyword>
<dbReference type="GO" id="GO:0009055">
    <property type="term" value="F:electron transfer activity"/>
    <property type="evidence" value="ECO:0007669"/>
    <property type="project" value="InterPro"/>
</dbReference>
<keyword evidence="2" id="KW-0813">Transport</keyword>
<dbReference type="SUPFAM" id="SSF52402">
    <property type="entry name" value="Adenine nucleotide alpha hydrolases-like"/>
    <property type="match status" value="1"/>
</dbReference>
<dbReference type="Gene3D" id="3.40.50.620">
    <property type="entry name" value="HUPs"/>
    <property type="match status" value="1"/>
</dbReference>
<reference evidence="5" key="1">
    <citation type="submission" date="2019-06" db="EMBL/GenBank/DDBJ databases">
        <authorList>
            <person name="Deangelis K."/>
            <person name="Huntemann M."/>
            <person name="Clum A."/>
            <person name="Pillay M."/>
            <person name="Palaniappan K."/>
            <person name="Varghese N."/>
            <person name="Mikhailova N."/>
            <person name="Stamatis D."/>
            <person name="Reddy T."/>
            <person name="Daum C."/>
            <person name="Shapiro N."/>
            <person name="Ivanova N."/>
            <person name="Kyrpides N."/>
            <person name="Woyke T."/>
        </authorList>
    </citation>
    <scope>NUCLEOTIDE SEQUENCE [LARGE SCALE GENOMIC DNA]</scope>
    <source>
        <strain evidence="5">128R</strain>
    </source>
</reference>
<dbReference type="InterPro" id="IPR014729">
    <property type="entry name" value="Rossmann-like_a/b/a_fold"/>
</dbReference>
<evidence type="ECO:0000259" key="4">
    <source>
        <dbReference type="SMART" id="SM00893"/>
    </source>
</evidence>
<dbReference type="SMART" id="SM00893">
    <property type="entry name" value="ETF"/>
    <property type="match status" value="1"/>
</dbReference>
<evidence type="ECO:0000256" key="2">
    <source>
        <dbReference type="ARBA" id="ARBA00022448"/>
    </source>
</evidence>
<accession>A0A542BVH0</accession>
<evidence type="ECO:0000256" key="3">
    <source>
        <dbReference type="ARBA" id="ARBA00022982"/>
    </source>
</evidence>
<reference evidence="5" key="2">
    <citation type="submission" date="2019-08" db="EMBL/GenBank/DDBJ databases">
        <title>Investigation of anaerobic lignin degradation for improved lignocellulosic biofuels.</title>
        <authorList>
            <person name="Deangelis K.PhD."/>
        </authorList>
    </citation>
    <scope>NUCLEOTIDE SEQUENCE [LARGE SCALE GENOMIC DNA]</scope>
    <source>
        <strain evidence="5">128R</strain>
    </source>
</reference>
<protein>
    <submittedName>
        <fullName evidence="5">Electron transfer flavoprotein beta subunit</fullName>
    </submittedName>
</protein>
<gene>
    <name evidence="5" type="ORF">FHU10_2457</name>
</gene>
<proteinExistence type="inferred from homology"/>
<dbReference type="PANTHER" id="PTHR21294">
    <property type="entry name" value="ELECTRON TRANSFER FLAVOPROTEIN BETA-SUBUNIT"/>
    <property type="match status" value="1"/>
</dbReference>
<comment type="caution">
    <text evidence="5">The sequence shown here is derived from an EMBL/GenBank/DDBJ whole genome shotgun (WGS) entry which is preliminary data.</text>
</comment>
<name>A0A542BVH0_SERFO</name>
<organism evidence="5">
    <name type="scientific">Serratia fonticola</name>
    <dbReference type="NCBI Taxonomy" id="47917"/>
    <lineage>
        <taxon>Bacteria</taxon>
        <taxon>Pseudomonadati</taxon>
        <taxon>Pseudomonadota</taxon>
        <taxon>Gammaproteobacteria</taxon>
        <taxon>Enterobacterales</taxon>
        <taxon>Yersiniaceae</taxon>
        <taxon>Serratia</taxon>
    </lineage>
</organism>
<dbReference type="AlphaFoldDB" id="A0A542BVH0"/>
<comment type="similarity">
    <text evidence="1">Belongs to the ETF beta-subunit/FixA family.</text>
</comment>
<dbReference type="EMBL" id="VISQ01000001">
    <property type="protein sequence ID" value="TVZ69913.1"/>
    <property type="molecule type" value="Genomic_DNA"/>
</dbReference>
<dbReference type="InterPro" id="IPR014730">
    <property type="entry name" value="ETF_a/b_N"/>
</dbReference>
<dbReference type="InterPro" id="IPR012255">
    <property type="entry name" value="ETF_b"/>
</dbReference>